<accession>A0A4Y2GVP3</accession>
<dbReference type="AlphaFoldDB" id="A0A4Y2GVP3"/>
<gene>
    <name evidence="1" type="ORF">AVEN_85456_1</name>
</gene>
<evidence type="ECO:0000313" key="1">
    <source>
        <dbReference type="EMBL" id="GBM57593.1"/>
    </source>
</evidence>
<keyword evidence="2" id="KW-1185">Reference proteome</keyword>
<dbReference type="EMBL" id="BGPR01001599">
    <property type="protein sequence ID" value="GBM57593.1"/>
    <property type="molecule type" value="Genomic_DNA"/>
</dbReference>
<dbReference type="Proteomes" id="UP000499080">
    <property type="component" value="Unassembled WGS sequence"/>
</dbReference>
<evidence type="ECO:0000313" key="2">
    <source>
        <dbReference type="Proteomes" id="UP000499080"/>
    </source>
</evidence>
<sequence>MPNISSNNKDECDYLPLSLSQYMCACACVCVLYRSDCWAGHSAIHAIQSIRYRSLRSPTYFSPHQTLFHLERESHTPSPRIYTAFQHSWPSSSNGVAGYPEELNIQTFVPAAPVLIGLSH</sequence>
<name>A0A4Y2GVP3_ARAVE</name>
<protein>
    <submittedName>
        <fullName evidence="1">Uncharacterized protein</fullName>
    </submittedName>
</protein>
<organism evidence="1 2">
    <name type="scientific">Araneus ventricosus</name>
    <name type="common">Orbweaver spider</name>
    <name type="synonym">Epeira ventricosa</name>
    <dbReference type="NCBI Taxonomy" id="182803"/>
    <lineage>
        <taxon>Eukaryota</taxon>
        <taxon>Metazoa</taxon>
        <taxon>Ecdysozoa</taxon>
        <taxon>Arthropoda</taxon>
        <taxon>Chelicerata</taxon>
        <taxon>Arachnida</taxon>
        <taxon>Araneae</taxon>
        <taxon>Araneomorphae</taxon>
        <taxon>Entelegynae</taxon>
        <taxon>Araneoidea</taxon>
        <taxon>Araneidae</taxon>
        <taxon>Araneus</taxon>
    </lineage>
</organism>
<comment type="caution">
    <text evidence="1">The sequence shown here is derived from an EMBL/GenBank/DDBJ whole genome shotgun (WGS) entry which is preliminary data.</text>
</comment>
<reference evidence="1 2" key="1">
    <citation type="journal article" date="2019" name="Sci. Rep.">
        <title>Orb-weaving spider Araneus ventricosus genome elucidates the spidroin gene catalogue.</title>
        <authorList>
            <person name="Kono N."/>
            <person name="Nakamura H."/>
            <person name="Ohtoshi R."/>
            <person name="Moran D.A.P."/>
            <person name="Shinohara A."/>
            <person name="Yoshida Y."/>
            <person name="Fujiwara M."/>
            <person name="Mori M."/>
            <person name="Tomita M."/>
            <person name="Arakawa K."/>
        </authorList>
    </citation>
    <scope>NUCLEOTIDE SEQUENCE [LARGE SCALE GENOMIC DNA]</scope>
</reference>
<proteinExistence type="predicted"/>